<dbReference type="AlphaFoldDB" id="A0A1C3XRC2"/>
<dbReference type="EMBL" id="FMAI01000030">
    <property type="protein sequence ID" value="SCB54821.1"/>
    <property type="molecule type" value="Genomic_DNA"/>
</dbReference>
<accession>A0A1C3XRC2</accession>
<evidence type="ECO:0000313" key="3">
    <source>
        <dbReference type="Proteomes" id="UP000199184"/>
    </source>
</evidence>
<keyword evidence="1" id="KW-1133">Transmembrane helix</keyword>
<protein>
    <submittedName>
        <fullName evidence="2">Uncharacterized protein</fullName>
    </submittedName>
</protein>
<name>A0A1C3XRC2_9BRAD</name>
<organism evidence="2 3">
    <name type="scientific">Bradyrhizobium shewense</name>
    <dbReference type="NCBI Taxonomy" id="1761772"/>
    <lineage>
        <taxon>Bacteria</taxon>
        <taxon>Pseudomonadati</taxon>
        <taxon>Pseudomonadota</taxon>
        <taxon>Alphaproteobacteria</taxon>
        <taxon>Hyphomicrobiales</taxon>
        <taxon>Nitrobacteraceae</taxon>
        <taxon>Bradyrhizobium</taxon>
    </lineage>
</organism>
<dbReference type="Proteomes" id="UP000199184">
    <property type="component" value="Unassembled WGS sequence"/>
</dbReference>
<keyword evidence="1" id="KW-0812">Transmembrane</keyword>
<reference evidence="3" key="1">
    <citation type="submission" date="2016-08" db="EMBL/GenBank/DDBJ databases">
        <authorList>
            <person name="Varghese N."/>
            <person name="Submissions Spin"/>
        </authorList>
    </citation>
    <scope>NUCLEOTIDE SEQUENCE [LARGE SCALE GENOMIC DNA]</scope>
    <source>
        <strain evidence="3">ERR11</strain>
    </source>
</reference>
<proteinExistence type="predicted"/>
<keyword evidence="1" id="KW-0472">Membrane</keyword>
<sequence>MVHVFPSHVSLTHAVHIHPIVIPLLRRPISLDTGVFGALTILLPHLFRLLWCTFWLDRSSLRFVRSRRGFLLLGEGEAGNKTRRKENKSSYC</sequence>
<keyword evidence="3" id="KW-1185">Reference proteome</keyword>
<feature type="transmembrane region" description="Helical" evidence="1">
    <location>
        <begin position="35"/>
        <end position="56"/>
    </location>
</feature>
<evidence type="ECO:0000256" key="1">
    <source>
        <dbReference type="SAM" id="Phobius"/>
    </source>
</evidence>
<evidence type="ECO:0000313" key="2">
    <source>
        <dbReference type="EMBL" id="SCB54821.1"/>
    </source>
</evidence>
<gene>
    <name evidence="2" type="ORF">GA0061098_103089</name>
</gene>